<proteinExistence type="predicted"/>
<comment type="caution">
    <text evidence="1">The sequence shown here is derived from an EMBL/GenBank/DDBJ whole genome shotgun (WGS) entry which is preliminary data.</text>
</comment>
<name>A0ABY2MRP6_9LEPT</name>
<dbReference type="Proteomes" id="UP000297352">
    <property type="component" value="Unassembled WGS sequence"/>
</dbReference>
<evidence type="ECO:0000313" key="2">
    <source>
        <dbReference type="Proteomes" id="UP000297352"/>
    </source>
</evidence>
<evidence type="ECO:0008006" key="3">
    <source>
        <dbReference type="Google" id="ProtNLM"/>
    </source>
</evidence>
<evidence type="ECO:0000313" key="1">
    <source>
        <dbReference type="EMBL" id="TGL73584.1"/>
    </source>
</evidence>
<protein>
    <recommendedName>
        <fullName evidence="3">Rhamnan synthesis protein F</fullName>
    </recommendedName>
</protein>
<reference evidence="2" key="1">
    <citation type="journal article" date="2019" name="PLoS Negl. Trop. Dis.">
        <title>Revisiting the worldwide diversity of Leptospira species in the environment.</title>
        <authorList>
            <person name="Vincent A.T."/>
            <person name="Schiettekatte O."/>
            <person name="Bourhy P."/>
            <person name="Veyrier F.J."/>
            <person name="Picardeau M."/>
        </authorList>
    </citation>
    <scope>NUCLEOTIDE SEQUENCE [LARGE SCALE GENOMIC DNA]</scope>
    <source>
        <strain evidence="2">201702449</strain>
    </source>
</reference>
<dbReference type="InterPro" id="IPR007739">
    <property type="entry name" value="RgpF"/>
</dbReference>
<dbReference type="Pfam" id="PF05045">
    <property type="entry name" value="RgpF"/>
    <property type="match status" value="1"/>
</dbReference>
<gene>
    <name evidence="1" type="ORF">EHQ60_03925</name>
</gene>
<keyword evidence="2" id="KW-1185">Reference proteome</keyword>
<organism evidence="1 2">
    <name type="scientific">Leptospira levettii</name>
    <dbReference type="NCBI Taxonomy" id="2023178"/>
    <lineage>
        <taxon>Bacteria</taxon>
        <taxon>Pseudomonadati</taxon>
        <taxon>Spirochaetota</taxon>
        <taxon>Spirochaetia</taxon>
        <taxon>Leptospirales</taxon>
        <taxon>Leptospiraceae</taxon>
        <taxon>Leptospira</taxon>
    </lineage>
</organism>
<sequence length="310" mass="37296">MLNYAKKSNLIIYKEHLLKFLFFFVNTNIFKKIFLDKIPEIYNSISITNKTTNRLVLFSTYNSDGKIKESLLFYLTQLKELKADIVLIDTSPYSLPEEIEKIRPFLRHYIWRENLGYDFGSWKVGFSEIHDWKEYNQIIITNDSIFGPIHPLAPIFEKFNSQEIDIWGLTDSYELSYHLMSYFLVFQNKIIQSKEFENFWNSMVYFPTTWKKFLILSYEVGGTKYWKKFNFKTNAYIKFQNLTHPIFKNYYNNPTHVFWDKIIAENSFPFLKKDLTRRLISTNEFERVKDVLGKYNPAVLRLNEKEYSII</sequence>
<accession>A0ABY2MRP6</accession>
<dbReference type="EMBL" id="RQGI01000014">
    <property type="protein sequence ID" value="TGL73584.1"/>
    <property type="molecule type" value="Genomic_DNA"/>
</dbReference>